<dbReference type="eggNOG" id="ENOG502QZ39">
    <property type="taxonomic scope" value="Eukaryota"/>
</dbReference>
<keyword evidence="2 5" id="KW-0812">Transmembrane</keyword>
<keyword evidence="3 5" id="KW-1133">Transmembrane helix</keyword>
<dbReference type="HOGENOM" id="CLU_051752_6_0_1"/>
<protein>
    <recommendedName>
        <fullName evidence="6">Late embryogenesis abundant protein LEA-2 subgroup domain-containing protein</fullName>
    </recommendedName>
</protein>
<dbReference type="GO" id="GO:0005886">
    <property type="term" value="C:plasma membrane"/>
    <property type="evidence" value="ECO:0007669"/>
    <property type="project" value="TreeGrafter"/>
</dbReference>
<dbReference type="EnsemblPlants" id="OBART07G17160.1">
    <property type="protein sequence ID" value="OBART07G17160.1"/>
    <property type="gene ID" value="OBART07G17160"/>
</dbReference>
<dbReference type="AlphaFoldDB" id="A0A0D3GRX3"/>
<comment type="subcellular location">
    <subcellularLocation>
        <location evidence="1">Membrane</location>
        <topology evidence="1">Single-pass membrane protein</topology>
    </subcellularLocation>
</comment>
<dbReference type="Gramene" id="OBART07G17160.1">
    <property type="protein sequence ID" value="OBART07G17160.1"/>
    <property type="gene ID" value="OBART07G17160"/>
</dbReference>
<dbReference type="Proteomes" id="UP000026960">
    <property type="component" value="Chromosome 7"/>
</dbReference>
<dbReference type="PANTHER" id="PTHR31415:SF124">
    <property type="entry name" value="OS07G0531500 PROTEIN"/>
    <property type="match status" value="1"/>
</dbReference>
<evidence type="ECO:0000313" key="8">
    <source>
        <dbReference type="Proteomes" id="UP000026960"/>
    </source>
</evidence>
<reference evidence="7" key="2">
    <citation type="submission" date="2015-03" db="UniProtKB">
        <authorList>
            <consortium name="EnsemblPlants"/>
        </authorList>
    </citation>
    <scope>IDENTIFICATION</scope>
</reference>
<evidence type="ECO:0000313" key="7">
    <source>
        <dbReference type="EnsemblPlants" id="OBART07G17160.1"/>
    </source>
</evidence>
<dbReference type="PaxDb" id="65489-OBART07G17160.1"/>
<evidence type="ECO:0000256" key="5">
    <source>
        <dbReference type="SAM" id="Phobius"/>
    </source>
</evidence>
<evidence type="ECO:0000259" key="6">
    <source>
        <dbReference type="Pfam" id="PF03168"/>
    </source>
</evidence>
<dbReference type="GO" id="GO:0009506">
    <property type="term" value="C:plasmodesma"/>
    <property type="evidence" value="ECO:0007669"/>
    <property type="project" value="TreeGrafter"/>
</dbReference>
<dbReference type="InterPro" id="IPR004864">
    <property type="entry name" value="LEA_2"/>
</dbReference>
<keyword evidence="8" id="KW-1185">Reference proteome</keyword>
<evidence type="ECO:0000256" key="2">
    <source>
        <dbReference type="ARBA" id="ARBA00022692"/>
    </source>
</evidence>
<reference evidence="7" key="1">
    <citation type="journal article" date="2009" name="Rice">
        <title>De Novo Next Generation Sequencing of Plant Genomes.</title>
        <authorList>
            <person name="Rounsley S."/>
            <person name="Marri P.R."/>
            <person name="Yu Y."/>
            <person name="He R."/>
            <person name="Sisneros N."/>
            <person name="Goicoechea J.L."/>
            <person name="Lee S.J."/>
            <person name="Angelova A."/>
            <person name="Kudrna D."/>
            <person name="Luo M."/>
            <person name="Affourtit J."/>
            <person name="Desany B."/>
            <person name="Knight J."/>
            <person name="Niazi F."/>
            <person name="Egholm M."/>
            <person name="Wing R.A."/>
        </authorList>
    </citation>
    <scope>NUCLEOTIDE SEQUENCE [LARGE SCALE GENOMIC DNA]</scope>
    <source>
        <strain evidence="7">cv. IRGC 105608</strain>
    </source>
</reference>
<feature type="domain" description="Late embryogenesis abundant protein LEA-2 subgroup" evidence="6">
    <location>
        <begin position="74"/>
        <end position="177"/>
    </location>
</feature>
<feature type="transmembrane region" description="Helical" evidence="5">
    <location>
        <begin position="20"/>
        <end position="43"/>
    </location>
</feature>
<dbReference type="InterPro" id="IPR044839">
    <property type="entry name" value="NDR1-like"/>
</dbReference>
<accession>A0A0D3GRX3</accession>
<evidence type="ECO:0000256" key="4">
    <source>
        <dbReference type="ARBA" id="ARBA00023136"/>
    </source>
</evidence>
<sequence>MPPYRLPMYRERPAVRCINFLCAVLLTMVLVAGIIMFVLWLSLRPHRPRFFLDDFTIPNLNRQSGAVNLPVRFTVDERNPNQKIGIHYGTIYGSVYYNDLLVASGPVVQPFYQQPKGDTPLLGQLTASGPTPGDPAWQRFAGDAAAGSVALRLLLNSTVRFQVQMWDTREHHMKVDCEFGLRGDGTLQQGDKNKQCTLYF</sequence>
<dbReference type="GO" id="GO:0098542">
    <property type="term" value="P:defense response to other organism"/>
    <property type="evidence" value="ECO:0007669"/>
    <property type="project" value="InterPro"/>
</dbReference>
<dbReference type="STRING" id="65489.A0A0D3GRX3"/>
<dbReference type="Pfam" id="PF03168">
    <property type="entry name" value="LEA_2"/>
    <property type="match status" value="1"/>
</dbReference>
<organism evidence="7">
    <name type="scientific">Oryza barthii</name>
    <dbReference type="NCBI Taxonomy" id="65489"/>
    <lineage>
        <taxon>Eukaryota</taxon>
        <taxon>Viridiplantae</taxon>
        <taxon>Streptophyta</taxon>
        <taxon>Embryophyta</taxon>
        <taxon>Tracheophyta</taxon>
        <taxon>Spermatophyta</taxon>
        <taxon>Magnoliopsida</taxon>
        <taxon>Liliopsida</taxon>
        <taxon>Poales</taxon>
        <taxon>Poaceae</taxon>
        <taxon>BOP clade</taxon>
        <taxon>Oryzoideae</taxon>
        <taxon>Oryzeae</taxon>
        <taxon>Oryzinae</taxon>
        <taxon>Oryza</taxon>
    </lineage>
</organism>
<evidence type="ECO:0000256" key="3">
    <source>
        <dbReference type="ARBA" id="ARBA00022989"/>
    </source>
</evidence>
<keyword evidence="4 5" id="KW-0472">Membrane</keyword>
<dbReference type="PANTHER" id="PTHR31415">
    <property type="entry name" value="OS05G0367900 PROTEIN"/>
    <property type="match status" value="1"/>
</dbReference>
<name>A0A0D3GRX3_9ORYZ</name>
<evidence type="ECO:0000256" key="1">
    <source>
        <dbReference type="ARBA" id="ARBA00004167"/>
    </source>
</evidence>
<proteinExistence type="predicted"/>